<name>A0A1C6RKJ0_9ACTN</name>
<dbReference type="Pfam" id="PF22879">
    <property type="entry name" value="AIPR_N"/>
    <property type="match status" value="1"/>
</dbReference>
<sequence length="661" mass="74034">MPDVDVSAFAHTLIEDVRAQADADGCDLAEAFARMMLDQFSLDGYTEDATVVMYRDHGVEISGYGLSSDDRCLDLFATVYSPRADDAHKINRPELDAVTRRLQNFLLRAVPGTPRRRNLSSEVLGMERAVAEKFHQVDRIRFIIVTNARSVVRDPGMTTEVEGRKVVRELWDLRRLAAWSVSGTQAEPIIAEFPDGLPCLTAPLTAGDYSVFLAIVPGADLAALYAEHGGRLLELNVRSFLQTKGAVNKGIQETLRTTPDRFLAYNNGIAATAARVDLDRGTNGQTVIRRIHGLQIVNGGQTTASIHHARRNGVPVDNVHVQMKLTVVSPDRLDEIVPRISQYSNTQNKVTASDLRANSGFHIDVERIMRTLLAPPGPVHRVDTHWYYERARGQYADAIARETTPARRATFRASNPPDQKFDKADLARFEQSWARYPHLVSRGGEKNFVLFQGRLKDEPVTVDKSYCRRLVAKAILFRRTDRIVRDQDFGGYKINIVAYTIAFLVHATRGRIDLDRIWRDQDLSPALREAIVEVSMLTQKVITSPPDGRVHVGEWAKRPECWDAVRDLDWQPSPALEAELVDVDTYAEDLQLIQGTTAQDWSDLVDWGRSTGTLDGADQRTAANVAEALRERWTPAGRDVLAAVPLMRRARRRGFRPVAGF</sequence>
<dbReference type="Proteomes" id="UP000198906">
    <property type="component" value="Unassembled WGS sequence"/>
</dbReference>
<organism evidence="3 4">
    <name type="scientific">Micromonospora inyonensis</name>
    <dbReference type="NCBI Taxonomy" id="47866"/>
    <lineage>
        <taxon>Bacteria</taxon>
        <taxon>Bacillati</taxon>
        <taxon>Actinomycetota</taxon>
        <taxon>Actinomycetes</taxon>
        <taxon>Micromonosporales</taxon>
        <taxon>Micromonosporaceae</taxon>
        <taxon>Micromonospora</taxon>
    </lineage>
</organism>
<accession>A0A1C6RKJ0</accession>
<dbReference type="InterPro" id="IPR055101">
    <property type="entry name" value="AIPR_N"/>
</dbReference>
<evidence type="ECO:0000259" key="2">
    <source>
        <dbReference type="Pfam" id="PF22879"/>
    </source>
</evidence>
<dbReference type="Pfam" id="PF10592">
    <property type="entry name" value="AIPR"/>
    <property type="match status" value="1"/>
</dbReference>
<dbReference type="AlphaFoldDB" id="A0A1C6RKJ0"/>
<feature type="domain" description="Abortive phage infection protein C-terminal" evidence="1">
    <location>
        <begin position="233"/>
        <end position="546"/>
    </location>
</feature>
<dbReference type="InterPro" id="IPR018891">
    <property type="entry name" value="AIPR_C"/>
</dbReference>
<keyword evidence="4" id="KW-1185">Reference proteome</keyword>
<evidence type="ECO:0000313" key="4">
    <source>
        <dbReference type="Proteomes" id="UP000198906"/>
    </source>
</evidence>
<proteinExistence type="predicted"/>
<dbReference type="STRING" id="47866.GA0074694_2099"/>
<protein>
    <submittedName>
        <fullName evidence="3">AIPR protein</fullName>
    </submittedName>
</protein>
<reference evidence="4" key="1">
    <citation type="submission" date="2016-06" db="EMBL/GenBank/DDBJ databases">
        <authorList>
            <person name="Varghese N."/>
        </authorList>
    </citation>
    <scope>NUCLEOTIDE SEQUENCE [LARGE SCALE GENOMIC DNA]</scope>
    <source>
        <strain evidence="4">DSM 46123</strain>
    </source>
</reference>
<dbReference type="RefSeq" id="WP_091456078.1">
    <property type="nucleotide sequence ID" value="NZ_FMHU01000001.1"/>
</dbReference>
<feature type="domain" description="Abortive infection phage resistance protein N-terminal" evidence="2">
    <location>
        <begin position="32"/>
        <end position="176"/>
    </location>
</feature>
<gene>
    <name evidence="3" type="ORF">GA0074694_2099</name>
</gene>
<evidence type="ECO:0000259" key="1">
    <source>
        <dbReference type="Pfam" id="PF10592"/>
    </source>
</evidence>
<dbReference type="EMBL" id="FMHU01000001">
    <property type="protein sequence ID" value="SCL17692.1"/>
    <property type="molecule type" value="Genomic_DNA"/>
</dbReference>
<evidence type="ECO:0000313" key="3">
    <source>
        <dbReference type="EMBL" id="SCL17692.1"/>
    </source>
</evidence>